<comment type="caution">
    <text evidence="2">The sequence shown here is derived from an EMBL/GenBank/DDBJ whole genome shotgun (WGS) entry which is preliminary data.</text>
</comment>
<gene>
    <name evidence="2" type="ORF">ABID26_005584</name>
</gene>
<dbReference type="EMBL" id="JBEPLM010000013">
    <property type="protein sequence ID" value="MET3596167.1"/>
    <property type="molecule type" value="Genomic_DNA"/>
</dbReference>
<evidence type="ECO:0000313" key="2">
    <source>
        <dbReference type="EMBL" id="MET3596167.1"/>
    </source>
</evidence>
<feature type="region of interest" description="Disordered" evidence="1">
    <location>
        <begin position="277"/>
        <end position="306"/>
    </location>
</feature>
<protein>
    <recommendedName>
        <fullName evidence="4">HARP domain-containing protein</fullName>
    </recommendedName>
</protein>
<evidence type="ECO:0000313" key="3">
    <source>
        <dbReference type="Proteomes" id="UP001549036"/>
    </source>
</evidence>
<accession>A0ABV2I1H6</accession>
<sequence>MDKFEALTAPQKAPGAEARFPYDRSAVERFQQAFPRARWSDERKSWFVPGKTAARRIERWLAQEVASRAAHDDSKGRDAFAFDPLSSPYLEVGDDLRIRTPYSRTVLEELRAVPWASWDDELRAWRVPFRAYEELLRRWPSIERAAERAEPEERKRRREATRHTAEHQAAKLRYAERRRHRYPVPAEELPPLGRPVATAQYGIIVFTEISGELADVSELAEFYPQLTGAAVDHVWTRWRPATLTELVKTWPARRPAGSTERSKGWWQPTLDELRPARRKARALERRKQRLAEPPQGRRGRAPETEA</sequence>
<organism evidence="2 3">
    <name type="scientific">Mesorhizobium shonense</name>
    <dbReference type="NCBI Taxonomy" id="1209948"/>
    <lineage>
        <taxon>Bacteria</taxon>
        <taxon>Pseudomonadati</taxon>
        <taxon>Pseudomonadota</taxon>
        <taxon>Alphaproteobacteria</taxon>
        <taxon>Hyphomicrobiales</taxon>
        <taxon>Phyllobacteriaceae</taxon>
        <taxon>Mesorhizobium</taxon>
    </lineage>
</organism>
<evidence type="ECO:0008006" key="4">
    <source>
        <dbReference type="Google" id="ProtNLM"/>
    </source>
</evidence>
<feature type="region of interest" description="Disordered" evidence="1">
    <location>
        <begin position="147"/>
        <end position="169"/>
    </location>
</feature>
<name>A0ABV2I1H6_9HYPH</name>
<keyword evidence="3" id="KW-1185">Reference proteome</keyword>
<evidence type="ECO:0000256" key="1">
    <source>
        <dbReference type="SAM" id="MobiDB-lite"/>
    </source>
</evidence>
<proteinExistence type="predicted"/>
<dbReference type="RefSeq" id="WP_354417129.1">
    <property type="nucleotide sequence ID" value="NZ_JBEPLM010000013.1"/>
</dbReference>
<dbReference type="Proteomes" id="UP001549036">
    <property type="component" value="Unassembled WGS sequence"/>
</dbReference>
<reference evidence="2 3" key="1">
    <citation type="submission" date="2024-06" db="EMBL/GenBank/DDBJ databases">
        <title>Genomic Encyclopedia of Type Strains, Phase IV (KMG-IV): sequencing the most valuable type-strain genomes for metagenomic binning, comparative biology and taxonomic classification.</title>
        <authorList>
            <person name="Goeker M."/>
        </authorList>
    </citation>
    <scope>NUCLEOTIDE SEQUENCE [LARGE SCALE GENOMIC DNA]</scope>
    <source>
        <strain evidence="2 3">DSM 29846</strain>
    </source>
</reference>